<keyword evidence="3" id="KW-1185">Reference proteome</keyword>
<dbReference type="Pfam" id="PF18029">
    <property type="entry name" value="Glyoxalase_6"/>
    <property type="match status" value="1"/>
</dbReference>
<comment type="caution">
    <text evidence="2">The sequence shown here is derived from an EMBL/GenBank/DDBJ whole genome shotgun (WGS) entry which is preliminary data.</text>
</comment>
<reference evidence="2" key="1">
    <citation type="journal article" date="2014" name="Int. J. Syst. Evol. Microbiol.">
        <title>Complete genome sequence of Corynebacterium casei LMG S-19264T (=DSM 44701T), isolated from a smear-ripened cheese.</title>
        <authorList>
            <consortium name="US DOE Joint Genome Institute (JGI-PGF)"/>
            <person name="Walter F."/>
            <person name="Albersmeier A."/>
            <person name="Kalinowski J."/>
            <person name="Ruckert C."/>
        </authorList>
    </citation>
    <scope>NUCLEOTIDE SEQUENCE</scope>
    <source>
        <strain evidence="2">CGMCC 4.7278</strain>
    </source>
</reference>
<name>A0A917QC82_9NOCA</name>
<dbReference type="SUPFAM" id="SSF54593">
    <property type="entry name" value="Glyoxalase/Bleomycin resistance protein/Dihydroxybiphenyl dioxygenase"/>
    <property type="match status" value="1"/>
</dbReference>
<dbReference type="InterPro" id="IPR029068">
    <property type="entry name" value="Glyas_Bleomycin-R_OHBP_Dase"/>
</dbReference>
<dbReference type="Gene3D" id="3.10.180.10">
    <property type="entry name" value="2,3-Dihydroxybiphenyl 1,2-Dioxygenase, domain 1"/>
    <property type="match status" value="1"/>
</dbReference>
<evidence type="ECO:0000259" key="1">
    <source>
        <dbReference type="Pfam" id="PF18029"/>
    </source>
</evidence>
<dbReference type="AlphaFoldDB" id="A0A917QC82"/>
<evidence type="ECO:0000313" key="3">
    <source>
        <dbReference type="Proteomes" id="UP000612956"/>
    </source>
</evidence>
<sequence length="122" mass="13013">MTEPFQVAGLALECDDPETLARFYLGLLGGRVLWNDPASVGIRIPSGLTVALQYVPDYEAPTWPQAASVQLNLAADADLALCEQHALAIGAKPAPAQPDPRWRVLLDPAGHPFSITTRVVVG</sequence>
<dbReference type="EMBL" id="BMMW01000001">
    <property type="protein sequence ID" value="GGK42754.1"/>
    <property type="molecule type" value="Genomic_DNA"/>
</dbReference>
<dbReference type="Proteomes" id="UP000612956">
    <property type="component" value="Unassembled WGS sequence"/>
</dbReference>
<evidence type="ECO:0000313" key="2">
    <source>
        <dbReference type="EMBL" id="GGK42754.1"/>
    </source>
</evidence>
<dbReference type="CDD" id="cd06587">
    <property type="entry name" value="VOC"/>
    <property type="match status" value="1"/>
</dbReference>
<dbReference type="InterPro" id="IPR041581">
    <property type="entry name" value="Glyoxalase_6"/>
</dbReference>
<protein>
    <recommendedName>
        <fullName evidence="1">Glyoxalase-like domain-containing protein</fullName>
    </recommendedName>
</protein>
<reference evidence="2" key="2">
    <citation type="submission" date="2020-09" db="EMBL/GenBank/DDBJ databases">
        <authorList>
            <person name="Sun Q."/>
            <person name="Zhou Y."/>
        </authorList>
    </citation>
    <scope>NUCLEOTIDE SEQUENCE</scope>
    <source>
        <strain evidence="2">CGMCC 4.7278</strain>
    </source>
</reference>
<proteinExistence type="predicted"/>
<organism evidence="2 3">
    <name type="scientific">Nocardia camponoti</name>
    <dbReference type="NCBI Taxonomy" id="1616106"/>
    <lineage>
        <taxon>Bacteria</taxon>
        <taxon>Bacillati</taxon>
        <taxon>Actinomycetota</taxon>
        <taxon>Actinomycetes</taxon>
        <taxon>Mycobacteriales</taxon>
        <taxon>Nocardiaceae</taxon>
        <taxon>Nocardia</taxon>
    </lineage>
</organism>
<accession>A0A917QC82</accession>
<feature type="domain" description="Glyoxalase-like" evidence="1">
    <location>
        <begin position="10"/>
        <end position="116"/>
    </location>
</feature>
<dbReference type="RefSeq" id="WP_188827848.1">
    <property type="nucleotide sequence ID" value="NZ_BMMW01000001.1"/>
</dbReference>
<gene>
    <name evidence="2" type="ORF">GCM10011591_13030</name>
</gene>
<dbReference type="PANTHER" id="PTHR35908">
    <property type="entry name" value="HYPOTHETICAL FUSION PROTEIN"/>
    <property type="match status" value="1"/>
</dbReference>
<dbReference type="PANTHER" id="PTHR35908:SF1">
    <property type="entry name" value="CONSERVED PROTEIN"/>
    <property type="match status" value="1"/>
</dbReference>